<dbReference type="RefSeq" id="WP_236864773.1">
    <property type="nucleotide sequence ID" value="NZ_BAABAZ010000004.1"/>
</dbReference>
<gene>
    <name evidence="1" type="ORF">GCM10022261_04730</name>
</gene>
<accession>A0ABP8EG41</accession>
<name>A0ABP8EG41_9MICO</name>
<dbReference type="Gene3D" id="3.40.50.11110">
    <property type="entry name" value="Sialyltransferase, C-terminal GT-B Rossman nucleotide-binding domain"/>
    <property type="match status" value="1"/>
</dbReference>
<organism evidence="1 2">
    <name type="scientific">Brevibacterium daeguense</name>
    <dbReference type="NCBI Taxonomy" id="909936"/>
    <lineage>
        <taxon>Bacteria</taxon>
        <taxon>Bacillati</taxon>
        <taxon>Actinomycetota</taxon>
        <taxon>Actinomycetes</taxon>
        <taxon>Micrococcales</taxon>
        <taxon>Brevibacteriaceae</taxon>
        <taxon>Brevibacterium</taxon>
    </lineage>
</organism>
<dbReference type="EMBL" id="BAABAZ010000004">
    <property type="protein sequence ID" value="GAA4282942.1"/>
    <property type="molecule type" value="Genomic_DNA"/>
</dbReference>
<comment type="caution">
    <text evidence="1">The sequence shown here is derived from an EMBL/GenBank/DDBJ whole genome shotgun (WGS) entry which is preliminary data.</text>
</comment>
<reference evidence="2" key="1">
    <citation type="journal article" date="2019" name="Int. J. Syst. Evol. Microbiol.">
        <title>The Global Catalogue of Microorganisms (GCM) 10K type strain sequencing project: providing services to taxonomists for standard genome sequencing and annotation.</title>
        <authorList>
            <consortium name="The Broad Institute Genomics Platform"/>
            <consortium name="The Broad Institute Genome Sequencing Center for Infectious Disease"/>
            <person name="Wu L."/>
            <person name="Ma J."/>
        </authorList>
    </citation>
    <scope>NUCLEOTIDE SEQUENCE [LARGE SCALE GENOMIC DNA]</scope>
    <source>
        <strain evidence="2">JCM 17458</strain>
    </source>
</reference>
<dbReference type="InterPro" id="IPR010866">
    <property type="entry name" value="A-2_8-polyST"/>
</dbReference>
<evidence type="ECO:0000313" key="2">
    <source>
        <dbReference type="Proteomes" id="UP001501586"/>
    </source>
</evidence>
<dbReference type="Pfam" id="PF07388">
    <property type="entry name" value="A-2_8-polyST"/>
    <property type="match status" value="1"/>
</dbReference>
<protein>
    <submittedName>
        <fullName evidence="1">Alpha-2,8-polysialyltransferase family protein</fullName>
    </submittedName>
</protein>
<evidence type="ECO:0000313" key="1">
    <source>
        <dbReference type="EMBL" id="GAA4282942.1"/>
    </source>
</evidence>
<keyword evidence="2" id="KW-1185">Reference proteome</keyword>
<dbReference type="Proteomes" id="UP001501586">
    <property type="component" value="Unassembled WGS sequence"/>
</dbReference>
<sequence>MKQVFVVSSHLQLMNLCAAIDEGLIVEADERILVASDNRVINEVGPSFAESDMVRPLLLNFDRMISLNEWIWPYHPNQWGPSNYDQPVISHLVEVAWGLEGHHLQLFVESLQGHPAIALAKILHRADIFVHSDGLMSYGPTRSVIAPMISQRIMGLLYMDLVPGVDPVLLSEKDVPLLKVSPAALRKQVEISAEALDDRTFAPDPDSVMIIGQYLSDVELFTMEEEIALYQRMLEEAIKLDPSKIFFKPHPAASASVNSILAHQAQLSGTEFELIEAKLPVEICASIIRPAHVISCFSTGMVTTWRLFDATASAFGTELALQKFAPYENSNRIPVTICDYLFGQDADAGTSSDDLAQLVKTVSYCMQAKVYPHLRKDAVAYLSDRGPAVSRYFKRRRLTKLRLPGQLPAPSLRQKAMRTGLRYARSIKGRVSTRKLSRGQ</sequence>
<proteinExistence type="predicted"/>